<dbReference type="PANTHER" id="PTHR24320">
    <property type="entry name" value="RETINOL DEHYDROGENASE"/>
    <property type="match status" value="1"/>
</dbReference>
<dbReference type="EMBL" id="JACHVY010000007">
    <property type="protein sequence ID" value="MBB2903383.1"/>
    <property type="molecule type" value="Genomic_DNA"/>
</dbReference>
<gene>
    <name evidence="4" type="ORF">FHR75_004225</name>
</gene>
<comment type="similarity">
    <text evidence="1">Belongs to the short-chain dehydrogenases/reductases (SDR) family.</text>
</comment>
<dbReference type="Gene3D" id="3.40.50.720">
    <property type="entry name" value="NAD(P)-binding Rossmann-like Domain"/>
    <property type="match status" value="1"/>
</dbReference>
<accession>A0A7W4TQS4</accession>
<reference evidence="4 5" key="2">
    <citation type="submission" date="2020-08" db="EMBL/GenBank/DDBJ databases">
        <authorList>
            <person name="Partida-Martinez L."/>
            <person name="Huntemann M."/>
            <person name="Clum A."/>
            <person name="Wang J."/>
            <person name="Palaniappan K."/>
            <person name="Ritter S."/>
            <person name="Chen I.-M."/>
            <person name="Stamatis D."/>
            <person name="Reddy T."/>
            <person name="O'Malley R."/>
            <person name="Daum C."/>
            <person name="Shapiro N."/>
            <person name="Ivanova N."/>
            <person name="Kyrpides N."/>
            <person name="Woyke T."/>
        </authorList>
    </citation>
    <scope>NUCLEOTIDE SEQUENCE [LARGE SCALE GENOMIC DNA]</scope>
    <source>
        <strain evidence="4 5">AS2.23</strain>
    </source>
</reference>
<reference evidence="4 5" key="1">
    <citation type="submission" date="2020-08" db="EMBL/GenBank/DDBJ databases">
        <title>The Agave Microbiome: Exploring the role of microbial communities in plant adaptations to desert environments.</title>
        <authorList>
            <person name="Partida-Martinez L.P."/>
        </authorList>
    </citation>
    <scope>NUCLEOTIDE SEQUENCE [LARGE SCALE GENOMIC DNA]</scope>
    <source>
        <strain evidence="4 5">AS2.23</strain>
    </source>
</reference>
<dbReference type="Pfam" id="PF00106">
    <property type="entry name" value="adh_short"/>
    <property type="match status" value="1"/>
</dbReference>
<name>A0A7W4TQS4_KINRA</name>
<evidence type="ECO:0000313" key="5">
    <source>
        <dbReference type="Proteomes" id="UP000533269"/>
    </source>
</evidence>
<organism evidence="4 5">
    <name type="scientific">Kineococcus radiotolerans</name>
    <dbReference type="NCBI Taxonomy" id="131568"/>
    <lineage>
        <taxon>Bacteria</taxon>
        <taxon>Bacillati</taxon>
        <taxon>Actinomycetota</taxon>
        <taxon>Actinomycetes</taxon>
        <taxon>Kineosporiales</taxon>
        <taxon>Kineosporiaceae</taxon>
        <taxon>Kineococcus</taxon>
    </lineage>
</organism>
<evidence type="ECO:0000313" key="4">
    <source>
        <dbReference type="EMBL" id="MBB2903383.1"/>
    </source>
</evidence>
<dbReference type="InterPro" id="IPR002347">
    <property type="entry name" value="SDR_fam"/>
</dbReference>
<dbReference type="GO" id="GO:0016491">
    <property type="term" value="F:oxidoreductase activity"/>
    <property type="evidence" value="ECO:0007669"/>
    <property type="project" value="UniProtKB-KW"/>
</dbReference>
<dbReference type="SUPFAM" id="SSF51735">
    <property type="entry name" value="NAD(P)-binding Rossmann-fold domains"/>
    <property type="match status" value="1"/>
</dbReference>
<protein>
    <recommendedName>
        <fullName evidence="3">Probable oxidoreductase</fullName>
    </recommendedName>
</protein>
<dbReference type="PRINTS" id="PR00081">
    <property type="entry name" value="GDHRDH"/>
</dbReference>
<comment type="caution">
    <text evidence="4">The sequence shown here is derived from an EMBL/GenBank/DDBJ whole genome shotgun (WGS) entry which is preliminary data.</text>
</comment>
<dbReference type="InterPro" id="IPR036291">
    <property type="entry name" value="NAD(P)-bd_dom_sf"/>
</dbReference>
<proteinExistence type="inferred from homology"/>
<evidence type="ECO:0000256" key="3">
    <source>
        <dbReference type="ARBA" id="ARBA00071493"/>
    </source>
</evidence>
<dbReference type="PANTHER" id="PTHR24320:SF148">
    <property type="entry name" value="NAD(P)-BINDING ROSSMANN-FOLD SUPERFAMILY PROTEIN"/>
    <property type="match status" value="1"/>
</dbReference>
<evidence type="ECO:0000256" key="1">
    <source>
        <dbReference type="ARBA" id="ARBA00006484"/>
    </source>
</evidence>
<dbReference type="AlphaFoldDB" id="A0A7W4TQS4"/>
<dbReference type="PROSITE" id="PS00061">
    <property type="entry name" value="ADH_SHORT"/>
    <property type="match status" value="1"/>
</dbReference>
<dbReference type="InterPro" id="IPR020904">
    <property type="entry name" value="Sc_DH/Rdtase_CS"/>
</dbReference>
<dbReference type="FunFam" id="3.40.50.720:FF:000594">
    <property type="entry name" value="Short-chain oxidoreductase"/>
    <property type="match status" value="1"/>
</dbReference>
<dbReference type="RefSeq" id="WP_183392996.1">
    <property type="nucleotide sequence ID" value="NZ_JACHVY010000007.1"/>
</dbReference>
<evidence type="ECO:0000256" key="2">
    <source>
        <dbReference type="ARBA" id="ARBA00023002"/>
    </source>
</evidence>
<dbReference type="Proteomes" id="UP000533269">
    <property type="component" value="Unassembled WGS sequence"/>
</dbReference>
<keyword evidence="2" id="KW-0560">Oxidoreductase</keyword>
<sequence length="313" mass="32727">MTLLTTPFGPRTTASDVLAGVDLTGRRYLVTGGASGLGAETVRALARAGAQVVVATRTPGAADALVEELPGVTATALDLTDPTSVRALTTAWTGRLDAVIANAGVMALPTRQLNAQGWELQLATNFLGHFQLVTGLHESLAGSRGRVVTVSSGAQRMNGVDLDDLHFTHRPYDPWTAYAQSKTATVLLAVAASRRWAADGISANSLEPGFIHTNLQRHLDAEAMRSFGAMDEAGELVTPEYYKTPAQGAATSVLLAASPLVEGVSGRYFEDNQEAEVVDGGADVTSGVARWSLDPEVADRLWDVAAAASSVTV</sequence>